<dbReference type="SUPFAM" id="SSF56784">
    <property type="entry name" value="HAD-like"/>
    <property type="match status" value="1"/>
</dbReference>
<dbReference type="GO" id="GO:0006206">
    <property type="term" value="P:pyrimidine nucleobase metabolic process"/>
    <property type="evidence" value="ECO:0007669"/>
    <property type="project" value="TreeGrafter"/>
</dbReference>
<evidence type="ECO:0000313" key="2">
    <source>
        <dbReference type="Proteomes" id="UP000193922"/>
    </source>
</evidence>
<dbReference type="PANTHER" id="PTHR47438">
    <property type="entry name" value="PHOSPHATE METABOLISM PROTEIN 8-RELATED"/>
    <property type="match status" value="1"/>
</dbReference>
<dbReference type="NCBIfam" id="TIGR01993">
    <property type="entry name" value="Pyr-5-nucltdase"/>
    <property type="match status" value="1"/>
</dbReference>
<dbReference type="InterPro" id="IPR023214">
    <property type="entry name" value="HAD_sf"/>
</dbReference>
<evidence type="ECO:0000313" key="1">
    <source>
        <dbReference type="EMBL" id="ORX72050.1"/>
    </source>
</evidence>
<dbReference type="GO" id="GO:0008252">
    <property type="term" value="F:nucleotidase activity"/>
    <property type="evidence" value="ECO:0007669"/>
    <property type="project" value="TreeGrafter"/>
</dbReference>
<proteinExistence type="predicted"/>
<dbReference type="Proteomes" id="UP000193922">
    <property type="component" value="Unassembled WGS sequence"/>
</dbReference>
<dbReference type="Pfam" id="PF00702">
    <property type="entry name" value="Hydrolase"/>
    <property type="match status" value="1"/>
</dbReference>
<dbReference type="GO" id="GO:0009166">
    <property type="term" value="P:nucleotide catabolic process"/>
    <property type="evidence" value="ECO:0007669"/>
    <property type="project" value="TreeGrafter"/>
</dbReference>
<dbReference type="InterPro" id="IPR036412">
    <property type="entry name" value="HAD-like_sf"/>
</dbReference>
<sequence>MVSFTYESVFFFDIDNCLYPPTVGIDLMMKERIYAFAREVGLDHADVAKTCGQYYRDYGLSVRGLIKHHHIDPRAFNEKVDGSLPLEEVIKCDPELRQMIQRVKARKWAFTNAGLEHAERVLKCLGVRDLFEGITYCDYSEHNFACKPERPAYEKAMQEAGARDPTKCFFVDDSAKNVAMAKEFGWTAVHVSPHAVDEPAGDYKIDRIHQLPSVLPQLFE</sequence>
<dbReference type="AlphaFoldDB" id="A0A1Y1WEU0"/>
<dbReference type="GeneID" id="63799704"/>
<accession>A0A1Y1WEU0</accession>
<dbReference type="EMBL" id="MCFD01000003">
    <property type="protein sequence ID" value="ORX72050.1"/>
    <property type="molecule type" value="Genomic_DNA"/>
</dbReference>
<gene>
    <name evidence="1" type="ORF">DL89DRAFT_106732</name>
</gene>
<dbReference type="NCBIfam" id="TIGR01509">
    <property type="entry name" value="HAD-SF-IA-v3"/>
    <property type="match status" value="1"/>
</dbReference>
<dbReference type="RefSeq" id="XP_040745474.1">
    <property type="nucleotide sequence ID" value="XM_040883056.1"/>
</dbReference>
<protein>
    <submittedName>
        <fullName evidence="1">Pyrimidine 5'-nucleotidase</fullName>
    </submittedName>
</protein>
<comment type="caution">
    <text evidence="1">The sequence shown here is derived from an EMBL/GenBank/DDBJ whole genome shotgun (WGS) entry which is preliminary data.</text>
</comment>
<dbReference type="Gene3D" id="3.40.50.1000">
    <property type="entry name" value="HAD superfamily/HAD-like"/>
    <property type="match status" value="1"/>
</dbReference>
<dbReference type="Gene3D" id="1.10.150.450">
    <property type="match status" value="1"/>
</dbReference>
<dbReference type="SFLD" id="SFLDG01129">
    <property type="entry name" value="C1.5:_HAD__Beta-PGM__Phosphata"/>
    <property type="match status" value="1"/>
</dbReference>
<keyword evidence="2" id="KW-1185">Reference proteome</keyword>
<dbReference type="InterPro" id="IPR010237">
    <property type="entry name" value="Pyr-5-nucltdase"/>
</dbReference>
<reference evidence="1 2" key="1">
    <citation type="submission" date="2016-07" db="EMBL/GenBank/DDBJ databases">
        <title>Pervasive Adenine N6-methylation of Active Genes in Fungi.</title>
        <authorList>
            <consortium name="DOE Joint Genome Institute"/>
            <person name="Mondo S.J."/>
            <person name="Dannebaum R.O."/>
            <person name="Kuo R.C."/>
            <person name="Labutti K."/>
            <person name="Haridas S."/>
            <person name="Kuo A."/>
            <person name="Salamov A."/>
            <person name="Ahrendt S.R."/>
            <person name="Lipzen A."/>
            <person name="Sullivan W."/>
            <person name="Andreopoulos W.B."/>
            <person name="Clum A."/>
            <person name="Lindquist E."/>
            <person name="Daum C."/>
            <person name="Ramamoorthy G.K."/>
            <person name="Gryganskyi A."/>
            <person name="Culley D."/>
            <person name="Magnuson J.K."/>
            <person name="James T.Y."/>
            <person name="O'Malley M.A."/>
            <person name="Stajich J.E."/>
            <person name="Spatafora J.W."/>
            <person name="Visel A."/>
            <person name="Grigoriev I.V."/>
        </authorList>
    </citation>
    <scope>NUCLEOTIDE SEQUENCE [LARGE SCALE GENOMIC DNA]</scope>
    <source>
        <strain evidence="1 2">ATCC 12442</strain>
    </source>
</reference>
<dbReference type="OrthoDB" id="1065058at2759"/>
<organism evidence="1 2">
    <name type="scientific">Linderina pennispora</name>
    <dbReference type="NCBI Taxonomy" id="61395"/>
    <lineage>
        <taxon>Eukaryota</taxon>
        <taxon>Fungi</taxon>
        <taxon>Fungi incertae sedis</taxon>
        <taxon>Zoopagomycota</taxon>
        <taxon>Kickxellomycotina</taxon>
        <taxon>Kickxellomycetes</taxon>
        <taxon>Kickxellales</taxon>
        <taxon>Kickxellaceae</taxon>
        <taxon>Linderina</taxon>
    </lineage>
</organism>
<dbReference type="InterPro" id="IPR052791">
    <property type="entry name" value="SSM1_domain"/>
</dbReference>
<dbReference type="InterPro" id="IPR006439">
    <property type="entry name" value="HAD-SF_hydro_IA"/>
</dbReference>
<dbReference type="STRING" id="61395.A0A1Y1WEU0"/>
<dbReference type="SFLD" id="SFLDS00003">
    <property type="entry name" value="Haloacid_Dehalogenase"/>
    <property type="match status" value="1"/>
</dbReference>
<name>A0A1Y1WEU0_9FUNG</name>
<dbReference type="SFLD" id="SFLDG01132">
    <property type="entry name" value="C1.5.3:_5'-Nucleotidase_Like"/>
    <property type="match status" value="1"/>
</dbReference>
<dbReference type="PANTHER" id="PTHR47438:SF1">
    <property type="entry name" value="PHOSPHATE METABOLISM PROTEIN 8-RELATED"/>
    <property type="match status" value="1"/>
</dbReference>